<evidence type="ECO:0000313" key="4">
    <source>
        <dbReference type="Proteomes" id="UP000193077"/>
    </source>
</evidence>
<dbReference type="EMBL" id="FWFO01000001">
    <property type="protein sequence ID" value="SLN19842.1"/>
    <property type="molecule type" value="Genomic_DNA"/>
</dbReference>
<feature type="domain" description="Amidohydrolase 3" evidence="2">
    <location>
        <begin position="73"/>
        <end position="577"/>
    </location>
</feature>
<proteinExistence type="predicted"/>
<evidence type="ECO:0000259" key="2">
    <source>
        <dbReference type="Pfam" id="PF07969"/>
    </source>
</evidence>
<name>A0A1Y5RL70_9RHOB</name>
<gene>
    <name evidence="3" type="primary">nfdA_1</name>
    <name evidence="3" type="ORF">TRL7639_00466</name>
</gene>
<keyword evidence="3" id="KW-0378">Hydrolase</keyword>
<evidence type="ECO:0000256" key="1">
    <source>
        <dbReference type="SAM" id="SignalP"/>
    </source>
</evidence>
<protein>
    <submittedName>
        <fullName evidence="3">N-substituted formamide deformylase</fullName>
        <ecNumber evidence="3">3.5.1.91</ecNumber>
    </submittedName>
</protein>
<sequence length="582" mass="63162">MKSSANSTATFLSVIFLASPVLSQTADMVFTNASVLTMNDAQPTAEAVAVTGNKITFVGSAADVQAVIGDNTEVFDLDGDTLLPGFVSGHDHLIASGWNSRGVSLFGIETIEEAVAAVREYSEANPDEQVILGYGFNRNNFGRWPTKEELDEAVSDRPAFILDYTIHDIWMNSKAFEVGEVPEDDADQVPGVMYWQRTDAGDLSGVGIEFQWASAYQKAGAWNPAEDIAQFQQVNYGEAVKLGMTSVHIPMMAMPTVTDAELLKGDEQLVLDYLHGLEETGDLSVRTFVATGFKDPNGKADDVVAHTLALKEKYNSDMLRIWGIKIHPEGNWGSMTSWQLENYEGTNTRGAAAIEGGSIMAVYLLANAAGLPVGTHVDGSQTVRNAVDAILASKEAGFDVPNNLLHHYFTVGDREHKRVIENGIMVNTTPAFQSDWDGEADTALKVLGRARVEAQYARYSSLMAIGHNVSIASDLPSSPINMLAPLYNVEIVMTLQDPHNENSQPFPLSRKPAALDQALKAVTLFPAMQQNMQDKIGSLEVGKYADLVVLEQDITKTAPRDIADIKVVGTIMNGTFTHRDGL</sequence>
<dbReference type="PANTHER" id="PTHR22642">
    <property type="entry name" value="IMIDAZOLONEPROPIONASE"/>
    <property type="match status" value="1"/>
</dbReference>
<keyword evidence="1" id="KW-0732">Signal</keyword>
<dbReference type="GO" id="GO:0016810">
    <property type="term" value="F:hydrolase activity, acting on carbon-nitrogen (but not peptide) bonds"/>
    <property type="evidence" value="ECO:0007669"/>
    <property type="project" value="InterPro"/>
</dbReference>
<dbReference type="InterPro" id="IPR032466">
    <property type="entry name" value="Metal_Hydrolase"/>
</dbReference>
<keyword evidence="4" id="KW-1185">Reference proteome</keyword>
<feature type="signal peptide" evidence="1">
    <location>
        <begin position="1"/>
        <end position="23"/>
    </location>
</feature>
<dbReference type="InterPro" id="IPR011059">
    <property type="entry name" value="Metal-dep_hydrolase_composite"/>
</dbReference>
<dbReference type="EC" id="3.5.1.91" evidence="3"/>
<dbReference type="SUPFAM" id="SSF51556">
    <property type="entry name" value="Metallo-dependent hydrolases"/>
    <property type="match status" value="1"/>
</dbReference>
<dbReference type="Gene3D" id="3.10.310.70">
    <property type="match status" value="1"/>
</dbReference>
<feature type="chain" id="PRO_5012802833" evidence="1">
    <location>
        <begin position="24"/>
        <end position="582"/>
    </location>
</feature>
<dbReference type="SUPFAM" id="SSF51338">
    <property type="entry name" value="Composite domain of metallo-dependent hydrolases"/>
    <property type="match status" value="1"/>
</dbReference>
<reference evidence="3 4" key="1">
    <citation type="submission" date="2017-03" db="EMBL/GenBank/DDBJ databases">
        <authorList>
            <person name="Afonso C.L."/>
            <person name="Miller P.J."/>
            <person name="Scott M.A."/>
            <person name="Spackman E."/>
            <person name="Goraichik I."/>
            <person name="Dimitrov K.M."/>
            <person name="Suarez D.L."/>
            <person name="Swayne D.E."/>
        </authorList>
    </citation>
    <scope>NUCLEOTIDE SEQUENCE [LARGE SCALE GENOMIC DNA]</scope>
    <source>
        <strain evidence="3 4">CECT 7639</strain>
    </source>
</reference>
<dbReference type="Proteomes" id="UP000193077">
    <property type="component" value="Unassembled WGS sequence"/>
</dbReference>
<dbReference type="InterPro" id="IPR013108">
    <property type="entry name" value="Amidohydro_3"/>
</dbReference>
<dbReference type="PANTHER" id="PTHR22642:SF2">
    <property type="entry name" value="PROTEIN LONG AFTER FAR-RED 3"/>
    <property type="match status" value="1"/>
</dbReference>
<dbReference type="Pfam" id="PF07969">
    <property type="entry name" value="Amidohydro_3"/>
    <property type="match status" value="1"/>
</dbReference>
<dbReference type="Gene3D" id="2.30.40.10">
    <property type="entry name" value="Urease, subunit C, domain 1"/>
    <property type="match status" value="1"/>
</dbReference>
<dbReference type="Gene3D" id="3.20.20.140">
    <property type="entry name" value="Metal-dependent hydrolases"/>
    <property type="match status" value="1"/>
</dbReference>
<accession>A0A1Y5RL70</accession>
<organism evidence="3 4">
    <name type="scientific">Falsiruegeria litorea R37</name>
    <dbReference type="NCBI Taxonomy" id="1200284"/>
    <lineage>
        <taxon>Bacteria</taxon>
        <taxon>Pseudomonadati</taxon>
        <taxon>Pseudomonadota</taxon>
        <taxon>Alphaproteobacteria</taxon>
        <taxon>Rhodobacterales</taxon>
        <taxon>Roseobacteraceae</taxon>
        <taxon>Falsiruegeria</taxon>
    </lineage>
</organism>
<dbReference type="AlphaFoldDB" id="A0A1Y5RL70"/>
<evidence type="ECO:0000313" key="3">
    <source>
        <dbReference type="EMBL" id="SLN19842.1"/>
    </source>
</evidence>